<keyword evidence="16" id="KW-1185">Reference proteome</keyword>
<proteinExistence type="inferred from homology"/>
<evidence type="ECO:0000313" key="16">
    <source>
        <dbReference type="Proteomes" id="UP000683139"/>
    </source>
</evidence>
<accession>A0A919YIQ5</accession>
<evidence type="ECO:0000259" key="14">
    <source>
        <dbReference type="SMART" id="SM00382"/>
    </source>
</evidence>
<evidence type="ECO:0000256" key="12">
    <source>
        <dbReference type="RuleBase" id="RU003651"/>
    </source>
</evidence>
<dbReference type="AlphaFoldDB" id="A0A919YIQ5"/>
<dbReference type="Gene3D" id="3.40.50.300">
    <property type="entry name" value="P-loop containing nucleotide triphosphate hydrolases"/>
    <property type="match status" value="1"/>
</dbReference>
<keyword evidence="11 13" id="KW-0472">Membrane</keyword>
<dbReference type="InterPro" id="IPR027417">
    <property type="entry name" value="P-loop_NTPase"/>
</dbReference>
<dbReference type="GO" id="GO:0004222">
    <property type="term" value="F:metalloendopeptidase activity"/>
    <property type="evidence" value="ECO:0007669"/>
    <property type="project" value="InterPro"/>
</dbReference>
<dbReference type="Gene3D" id="1.20.58.760">
    <property type="entry name" value="Peptidase M41"/>
    <property type="match status" value="1"/>
</dbReference>
<evidence type="ECO:0000256" key="11">
    <source>
        <dbReference type="ARBA" id="ARBA00023136"/>
    </source>
</evidence>
<evidence type="ECO:0000256" key="10">
    <source>
        <dbReference type="ARBA" id="ARBA00023054"/>
    </source>
</evidence>
<keyword evidence="4 13" id="KW-0812">Transmembrane</keyword>
<dbReference type="InterPro" id="IPR000642">
    <property type="entry name" value="Peptidase_M41"/>
</dbReference>
<dbReference type="InterPro" id="IPR037219">
    <property type="entry name" value="Peptidase_M41-like"/>
</dbReference>
<feature type="transmembrane region" description="Helical" evidence="13">
    <location>
        <begin position="12"/>
        <end position="43"/>
    </location>
</feature>
<dbReference type="FunFam" id="1.10.8.60:FF:000001">
    <property type="entry name" value="ATP-dependent zinc metalloprotease FtsH"/>
    <property type="match status" value="1"/>
</dbReference>
<protein>
    <submittedName>
        <fullName evidence="15">Microtubule-severing ATPase</fullName>
    </submittedName>
</protein>
<evidence type="ECO:0000256" key="4">
    <source>
        <dbReference type="ARBA" id="ARBA00022692"/>
    </source>
</evidence>
<feature type="domain" description="AAA+ ATPase" evidence="14">
    <location>
        <begin position="102"/>
        <end position="246"/>
    </location>
</feature>
<dbReference type="Gene3D" id="1.10.8.60">
    <property type="match status" value="1"/>
</dbReference>
<comment type="similarity">
    <text evidence="2">In the C-terminal section; belongs to the peptidase M41 family.</text>
</comment>
<keyword evidence="3" id="KW-0645">Protease</keyword>
<dbReference type="GO" id="GO:0006508">
    <property type="term" value="P:proteolysis"/>
    <property type="evidence" value="ECO:0007669"/>
    <property type="project" value="UniProtKB-KW"/>
</dbReference>
<dbReference type="Proteomes" id="UP000683139">
    <property type="component" value="Unassembled WGS sequence"/>
</dbReference>
<gene>
    <name evidence="15" type="ORF">J40TS1_07340</name>
</gene>
<sequence>MRNSIKEIALGSIAAMIVFVLGYTVHIGAAALALLLFAVIFFINRSSKAVAGLASLKNKKSNRIQRITFDEVGGQDHVKQELQEALDFLVNREQIAERGIRIMKGILLTGPPGTGKTLLAKAAANYTDSVFIGASGSEFVEMYVGTGANRIRELFQKARNEAKAKNKKSAIIFIDEIDVIGGKRDGGQQREYDQTLNQLLTELDGIYHDADVHILLIAATNRKDMLDDALLRPGRFDRHIEVALPDKRSRKHILQLHAANKRLADDINFDELAKDTYQFSGAQLEAVMNEAAIYAMREQFEVIQQQHIQAAIDKVLLGEKNNREASKEDKIRIARHELGHAIMAEVTTPGSVAQVVLSPRGGALGFVRHTPLADKYLYTKTELEHKIMVTLGGAVAEEIFYGERSTGSRGDFDQALSIVKTMVESGLTSQGIINSSMMTADRWSIISNEVLNDCLAQTKQHLSERIDIFEQALPVLLEEEFLSGDNFRNILNN</sequence>
<evidence type="ECO:0000256" key="7">
    <source>
        <dbReference type="ARBA" id="ARBA00022840"/>
    </source>
</evidence>
<evidence type="ECO:0000256" key="2">
    <source>
        <dbReference type="ARBA" id="ARBA00010044"/>
    </source>
</evidence>
<keyword evidence="5 12" id="KW-0547">Nucleotide-binding</keyword>
<dbReference type="EMBL" id="BOSE01000001">
    <property type="protein sequence ID" value="GIP15092.1"/>
    <property type="molecule type" value="Genomic_DNA"/>
</dbReference>
<dbReference type="Pfam" id="PF00004">
    <property type="entry name" value="AAA"/>
    <property type="match status" value="1"/>
</dbReference>
<keyword evidence="6" id="KW-0378">Hydrolase</keyword>
<name>A0A919YIQ5_9BACL</name>
<comment type="similarity">
    <text evidence="12">Belongs to the AAA ATPase family.</text>
</comment>
<keyword evidence="10" id="KW-0175">Coiled coil</keyword>
<dbReference type="InterPro" id="IPR003593">
    <property type="entry name" value="AAA+_ATPase"/>
</dbReference>
<comment type="subcellular location">
    <subcellularLocation>
        <location evidence="1">Membrane</location>
    </subcellularLocation>
</comment>
<evidence type="ECO:0000256" key="1">
    <source>
        <dbReference type="ARBA" id="ARBA00004370"/>
    </source>
</evidence>
<dbReference type="GO" id="GO:0016020">
    <property type="term" value="C:membrane"/>
    <property type="evidence" value="ECO:0007669"/>
    <property type="project" value="UniProtKB-SubCell"/>
</dbReference>
<organism evidence="15 16">
    <name type="scientific">Paenibacillus montaniterrae</name>
    <dbReference type="NCBI Taxonomy" id="429341"/>
    <lineage>
        <taxon>Bacteria</taxon>
        <taxon>Bacillati</taxon>
        <taxon>Bacillota</taxon>
        <taxon>Bacilli</taxon>
        <taxon>Bacillales</taxon>
        <taxon>Paenibacillaceae</taxon>
        <taxon>Paenibacillus</taxon>
    </lineage>
</organism>
<evidence type="ECO:0000256" key="5">
    <source>
        <dbReference type="ARBA" id="ARBA00022741"/>
    </source>
</evidence>
<dbReference type="RefSeq" id="WP_213513249.1">
    <property type="nucleotide sequence ID" value="NZ_BOSE01000001.1"/>
</dbReference>
<evidence type="ECO:0000256" key="13">
    <source>
        <dbReference type="SAM" id="Phobius"/>
    </source>
</evidence>
<evidence type="ECO:0000256" key="3">
    <source>
        <dbReference type="ARBA" id="ARBA00022670"/>
    </source>
</evidence>
<dbReference type="PROSITE" id="PS00674">
    <property type="entry name" value="AAA"/>
    <property type="match status" value="1"/>
</dbReference>
<dbReference type="SUPFAM" id="SSF140990">
    <property type="entry name" value="FtsH protease domain-like"/>
    <property type="match status" value="1"/>
</dbReference>
<dbReference type="FunFam" id="3.40.50.300:FF:001025">
    <property type="entry name" value="ATPase family, AAA domain-containing 2B"/>
    <property type="match status" value="1"/>
</dbReference>
<evidence type="ECO:0000256" key="8">
    <source>
        <dbReference type="ARBA" id="ARBA00022989"/>
    </source>
</evidence>
<keyword evidence="8 13" id="KW-1133">Transmembrane helix</keyword>
<dbReference type="GO" id="GO:0004176">
    <property type="term" value="F:ATP-dependent peptidase activity"/>
    <property type="evidence" value="ECO:0007669"/>
    <property type="project" value="InterPro"/>
</dbReference>
<evidence type="ECO:0000256" key="6">
    <source>
        <dbReference type="ARBA" id="ARBA00022801"/>
    </source>
</evidence>
<evidence type="ECO:0000313" key="15">
    <source>
        <dbReference type="EMBL" id="GIP15092.1"/>
    </source>
</evidence>
<dbReference type="GO" id="GO:0005524">
    <property type="term" value="F:ATP binding"/>
    <property type="evidence" value="ECO:0007669"/>
    <property type="project" value="UniProtKB-KW"/>
</dbReference>
<dbReference type="PANTHER" id="PTHR23076:SF113">
    <property type="entry name" value="ATP-DEPENDENT ZINC METALLOPROTEASE FTSH 1, CHLOROPLASTIC-RELATED"/>
    <property type="match status" value="1"/>
</dbReference>
<dbReference type="InterPro" id="IPR041569">
    <property type="entry name" value="AAA_lid_3"/>
</dbReference>
<dbReference type="Pfam" id="PF01434">
    <property type="entry name" value="Peptidase_M41"/>
    <property type="match status" value="1"/>
</dbReference>
<comment type="caution">
    <text evidence="15">The sequence shown here is derived from an EMBL/GenBank/DDBJ whole genome shotgun (WGS) entry which is preliminary data.</text>
</comment>
<dbReference type="SUPFAM" id="SSF52540">
    <property type="entry name" value="P-loop containing nucleoside triphosphate hydrolases"/>
    <property type="match status" value="1"/>
</dbReference>
<dbReference type="PANTHER" id="PTHR23076">
    <property type="entry name" value="METALLOPROTEASE M41 FTSH"/>
    <property type="match status" value="1"/>
</dbReference>
<keyword evidence="7 12" id="KW-0067">ATP-binding</keyword>
<dbReference type="InterPro" id="IPR003959">
    <property type="entry name" value="ATPase_AAA_core"/>
</dbReference>
<evidence type="ECO:0000256" key="9">
    <source>
        <dbReference type="ARBA" id="ARBA00023049"/>
    </source>
</evidence>
<dbReference type="InterPro" id="IPR003960">
    <property type="entry name" value="ATPase_AAA_CS"/>
</dbReference>
<keyword evidence="9" id="KW-0482">Metalloprotease</keyword>
<reference evidence="15" key="1">
    <citation type="submission" date="2021-03" db="EMBL/GenBank/DDBJ databases">
        <title>Antimicrobial resistance genes in bacteria isolated from Japanese honey, and their potential for conferring macrolide and lincosamide resistance in the American foulbrood pathogen Paenibacillus larvae.</title>
        <authorList>
            <person name="Okamoto M."/>
            <person name="Kumagai M."/>
            <person name="Kanamori H."/>
            <person name="Takamatsu D."/>
        </authorList>
    </citation>
    <scope>NUCLEOTIDE SEQUENCE</scope>
    <source>
        <strain evidence="15">J40TS1</strain>
    </source>
</reference>
<dbReference type="SMART" id="SM00382">
    <property type="entry name" value="AAA"/>
    <property type="match status" value="1"/>
</dbReference>
<dbReference type="GO" id="GO:0016887">
    <property type="term" value="F:ATP hydrolysis activity"/>
    <property type="evidence" value="ECO:0007669"/>
    <property type="project" value="InterPro"/>
</dbReference>
<dbReference type="Pfam" id="PF17862">
    <property type="entry name" value="AAA_lid_3"/>
    <property type="match status" value="1"/>
</dbReference>